<keyword evidence="1" id="KW-0732">Signal</keyword>
<dbReference type="AlphaFoldDB" id="A0A1M6BLY1"/>
<reference evidence="3" key="1">
    <citation type="submission" date="2016-11" db="EMBL/GenBank/DDBJ databases">
        <authorList>
            <person name="Varghese N."/>
            <person name="Submissions S."/>
        </authorList>
    </citation>
    <scope>NUCLEOTIDE SEQUENCE [LARGE SCALE GENOMIC DNA]</scope>
    <source>
        <strain evidence="3">DSM 26349</strain>
    </source>
</reference>
<protein>
    <recommendedName>
        <fullName evidence="4">Outer membrane insertion C-terminal signal</fullName>
    </recommendedName>
</protein>
<feature type="signal peptide" evidence="1">
    <location>
        <begin position="1"/>
        <end position="20"/>
    </location>
</feature>
<dbReference type="STRING" id="797419.SAMN05216556_1032"/>
<evidence type="ECO:0000313" key="3">
    <source>
        <dbReference type="Proteomes" id="UP000184172"/>
    </source>
</evidence>
<evidence type="ECO:0008006" key="4">
    <source>
        <dbReference type="Google" id="ProtNLM"/>
    </source>
</evidence>
<accession>A0A1M6BLY1</accession>
<sequence>MIKKLLLLTILIGAPFVLSAQDKKVKDSIENGWKTSGNVSLLFNQAAFNHEWTGGGTSNYSGNISLTYDFNYRKDKISWDNRFLLDYGISKNKDDKYSKKTNDRLELNSILGRQMKESEWYYSLFFNFKTQMAKGYDFNKDLDQSDPAYRTEKTHFMSPGYLQFGPGLLWKKNDNLYVNIAPATAKFIFVDDKFTAVDENIPGALEAYNKKKYYGVDANESMRFELGASISGYAKFKVMDNVSVENILNLYSNYLDEPKNVDIDYTMNLVMSVNKFITTNFTFQAIYDDNAANGFQIREALGVGVTFAF</sequence>
<dbReference type="Proteomes" id="UP000184172">
    <property type="component" value="Unassembled WGS sequence"/>
</dbReference>
<dbReference type="Pfam" id="PF11276">
    <property type="entry name" value="DUF3078"/>
    <property type="match status" value="1"/>
</dbReference>
<organism evidence="2 3">
    <name type="scientific">Aequorivita viscosa</name>
    <dbReference type="NCBI Taxonomy" id="797419"/>
    <lineage>
        <taxon>Bacteria</taxon>
        <taxon>Pseudomonadati</taxon>
        <taxon>Bacteroidota</taxon>
        <taxon>Flavobacteriia</taxon>
        <taxon>Flavobacteriales</taxon>
        <taxon>Flavobacteriaceae</taxon>
        <taxon>Aequorivita</taxon>
    </lineage>
</organism>
<dbReference type="OrthoDB" id="1495718at2"/>
<evidence type="ECO:0000256" key="1">
    <source>
        <dbReference type="SAM" id="SignalP"/>
    </source>
</evidence>
<gene>
    <name evidence="2" type="ORF">SAMN04487908_1032</name>
</gene>
<name>A0A1M6BLY1_9FLAO</name>
<dbReference type="RefSeq" id="WP_092842525.1">
    <property type="nucleotide sequence ID" value="NZ_FNNS01000003.1"/>
</dbReference>
<proteinExistence type="predicted"/>
<evidence type="ECO:0000313" key="2">
    <source>
        <dbReference type="EMBL" id="SHI49739.1"/>
    </source>
</evidence>
<keyword evidence="3" id="KW-1185">Reference proteome</keyword>
<dbReference type="InterPro" id="IPR021428">
    <property type="entry name" value="DUF3078"/>
</dbReference>
<feature type="chain" id="PRO_5009916113" description="Outer membrane insertion C-terminal signal" evidence="1">
    <location>
        <begin position="21"/>
        <end position="309"/>
    </location>
</feature>
<dbReference type="EMBL" id="FQYV01000003">
    <property type="protein sequence ID" value="SHI49739.1"/>
    <property type="molecule type" value="Genomic_DNA"/>
</dbReference>